<reference evidence="2 3" key="1">
    <citation type="submission" date="2018-08" db="EMBL/GenBank/DDBJ databases">
        <title>Genetic Globetrotter - A new plasmid hitch-hiking vast phylogenetic and geographic distances.</title>
        <authorList>
            <person name="Vollmers J."/>
            <person name="Petersen J."/>
        </authorList>
    </citation>
    <scope>NUCLEOTIDE SEQUENCE [LARGE SCALE GENOMIC DNA]</scope>
    <source>
        <strain evidence="2 3">DSM 26383</strain>
    </source>
</reference>
<sequence>MTTEIKTRPDGSIDTAHYMKIGRQMRSEQAMTLLTGGARKEERPRRKPRALFSFL</sequence>
<organism evidence="2 3">
    <name type="scientific">Roseovarius indicus</name>
    <dbReference type="NCBI Taxonomy" id="540747"/>
    <lineage>
        <taxon>Bacteria</taxon>
        <taxon>Pseudomonadati</taxon>
        <taxon>Pseudomonadota</taxon>
        <taxon>Alphaproteobacteria</taxon>
        <taxon>Rhodobacterales</taxon>
        <taxon>Roseobacteraceae</taxon>
        <taxon>Roseovarius</taxon>
    </lineage>
</organism>
<evidence type="ECO:0000313" key="2">
    <source>
        <dbReference type="EMBL" id="QEW27266.1"/>
    </source>
</evidence>
<accession>A0A5P3AEP4</accession>
<name>A0A5P3AEP4_9RHOB</name>
<dbReference type="EMBL" id="CP031598">
    <property type="protein sequence ID" value="QEW27266.1"/>
    <property type="molecule type" value="Genomic_DNA"/>
</dbReference>
<gene>
    <name evidence="2" type="ORF">RIdsm_03078</name>
</gene>
<dbReference type="AlphaFoldDB" id="A0A5P3AEP4"/>
<dbReference type="KEGG" id="rid:RIdsm_03078"/>
<evidence type="ECO:0000313" key="3">
    <source>
        <dbReference type="Proteomes" id="UP000325785"/>
    </source>
</evidence>
<protein>
    <submittedName>
        <fullName evidence="2">Uncharacterized protein</fullName>
    </submittedName>
</protein>
<dbReference type="RefSeq" id="WP_160325843.1">
    <property type="nucleotide sequence ID" value="NZ_CP031598.1"/>
</dbReference>
<proteinExistence type="predicted"/>
<dbReference type="Proteomes" id="UP000325785">
    <property type="component" value="Chromosome"/>
</dbReference>
<feature type="region of interest" description="Disordered" evidence="1">
    <location>
        <begin position="34"/>
        <end position="55"/>
    </location>
</feature>
<evidence type="ECO:0000256" key="1">
    <source>
        <dbReference type="SAM" id="MobiDB-lite"/>
    </source>
</evidence>